<protein>
    <submittedName>
        <fullName evidence="4">Uncharacterized protein</fullName>
    </submittedName>
</protein>
<evidence type="ECO:0000313" key="5">
    <source>
        <dbReference type="Proteomes" id="UP001054837"/>
    </source>
</evidence>
<evidence type="ECO:0000256" key="1">
    <source>
        <dbReference type="ARBA" id="ARBA00004123"/>
    </source>
</evidence>
<gene>
    <name evidence="4" type="ORF">CDAR_368621</name>
</gene>
<dbReference type="EMBL" id="BPLQ01015322">
    <property type="protein sequence ID" value="GIY87275.1"/>
    <property type="molecule type" value="Genomic_DNA"/>
</dbReference>
<comment type="caution">
    <text evidence="4">The sequence shown here is derived from an EMBL/GenBank/DDBJ whole genome shotgun (WGS) entry which is preliminary data.</text>
</comment>
<evidence type="ECO:0000256" key="2">
    <source>
        <dbReference type="SAM" id="Coils"/>
    </source>
</evidence>
<feature type="coiled-coil region" evidence="2">
    <location>
        <begin position="123"/>
        <end position="157"/>
    </location>
</feature>
<evidence type="ECO:0000256" key="3">
    <source>
        <dbReference type="SAM" id="MobiDB-lite"/>
    </source>
</evidence>
<proteinExistence type="predicted"/>
<dbReference type="Gene3D" id="1.10.10.10">
    <property type="entry name" value="Winged helix-like DNA-binding domain superfamily/Winged helix DNA-binding domain"/>
    <property type="match status" value="1"/>
</dbReference>
<accession>A0AAV4WZA3</accession>
<dbReference type="Proteomes" id="UP001054837">
    <property type="component" value="Unassembled WGS sequence"/>
</dbReference>
<name>A0AAV4WZA3_9ARAC</name>
<dbReference type="AlphaFoldDB" id="A0AAV4WZA3"/>
<feature type="region of interest" description="Disordered" evidence="3">
    <location>
        <begin position="165"/>
        <end position="248"/>
    </location>
</feature>
<dbReference type="InterPro" id="IPR036388">
    <property type="entry name" value="WH-like_DNA-bd_sf"/>
</dbReference>
<organism evidence="4 5">
    <name type="scientific">Caerostris darwini</name>
    <dbReference type="NCBI Taxonomy" id="1538125"/>
    <lineage>
        <taxon>Eukaryota</taxon>
        <taxon>Metazoa</taxon>
        <taxon>Ecdysozoa</taxon>
        <taxon>Arthropoda</taxon>
        <taxon>Chelicerata</taxon>
        <taxon>Arachnida</taxon>
        <taxon>Araneae</taxon>
        <taxon>Araneomorphae</taxon>
        <taxon>Entelegynae</taxon>
        <taxon>Araneoidea</taxon>
        <taxon>Araneidae</taxon>
        <taxon>Caerostris</taxon>
    </lineage>
</organism>
<feature type="compositionally biased region" description="Low complexity" evidence="3">
    <location>
        <begin position="213"/>
        <end position="227"/>
    </location>
</feature>
<reference evidence="4 5" key="1">
    <citation type="submission" date="2021-06" db="EMBL/GenBank/DDBJ databases">
        <title>Caerostris darwini draft genome.</title>
        <authorList>
            <person name="Kono N."/>
            <person name="Arakawa K."/>
        </authorList>
    </citation>
    <scope>NUCLEOTIDE SEQUENCE [LARGE SCALE GENOMIC DNA]</scope>
</reference>
<dbReference type="GO" id="GO:0005634">
    <property type="term" value="C:nucleus"/>
    <property type="evidence" value="ECO:0007669"/>
    <property type="project" value="UniProtKB-SubCell"/>
</dbReference>
<feature type="compositionally biased region" description="Pro residues" evidence="3">
    <location>
        <begin position="228"/>
        <end position="244"/>
    </location>
</feature>
<comment type="subcellular location">
    <subcellularLocation>
        <location evidence="1">Nucleus</location>
    </subcellularLocation>
</comment>
<sequence>MLRKNGKLYNKISDLVGRPRSTVQSIIKKFAATGKVQNISRTGRPCLLTSSNRRFLVRSLKKDPKISAPTLTSELKNMGTAVSMSFEVLMAAVRWGAFQCKPDCTEKCSWQTCLAQRRAVRQYELVVRRLLSVEKSLRELQEENKVLRGAQKNWLSEQTKLKKLIPDEISNGLPGPSRSPMSPAKKRRAHSPEREVSRKRQRVDSPSASLYQRAPAPAPSATRSPTPSATPSPTPSASPSPTPSDAPAARRFHFYIPSKHSSCVTQASQLKPAPARRPGRPRDLTLSREVFEEVVEELHQEQGAVLSNHVPLHSSLLMEEYLNCLWATARLVTKRDRRAAAAILVTAGPRTTPHLAHLNCHTSLVGQKEINTKNY</sequence>
<keyword evidence="5" id="KW-1185">Reference proteome</keyword>
<keyword evidence="2" id="KW-0175">Coiled coil</keyword>
<dbReference type="InterPro" id="IPR009057">
    <property type="entry name" value="Homeodomain-like_sf"/>
</dbReference>
<dbReference type="SUPFAM" id="SSF46689">
    <property type="entry name" value="Homeodomain-like"/>
    <property type="match status" value="1"/>
</dbReference>
<evidence type="ECO:0000313" key="4">
    <source>
        <dbReference type="EMBL" id="GIY87275.1"/>
    </source>
</evidence>